<reference evidence="3 4" key="1">
    <citation type="journal article" date="2019" name="Int. J. Syst. Evol. Microbiol.">
        <title>The Global Catalogue of Microorganisms (GCM) 10K type strain sequencing project: providing services to taxonomists for standard genome sequencing and annotation.</title>
        <authorList>
            <consortium name="The Broad Institute Genomics Platform"/>
            <consortium name="The Broad Institute Genome Sequencing Center for Infectious Disease"/>
            <person name="Wu L."/>
            <person name="Ma J."/>
        </authorList>
    </citation>
    <scope>NUCLEOTIDE SEQUENCE [LARGE SCALE GENOMIC DNA]</scope>
    <source>
        <strain evidence="3 4">JCM 16034</strain>
    </source>
</reference>
<keyword evidence="1" id="KW-0472">Membrane</keyword>
<dbReference type="InterPro" id="IPR011528">
    <property type="entry name" value="NERD"/>
</dbReference>
<dbReference type="EMBL" id="BAAAQW010000009">
    <property type="protein sequence ID" value="GAA2202154.1"/>
    <property type="molecule type" value="Genomic_DNA"/>
</dbReference>
<name>A0ABN3BZ53_9MICC</name>
<keyword evidence="4" id="KW-1185">Reference proteome</keyword>
<proteinExistence type="predicted"/>
<dbReference type="Pfam" id="PF08378">
    <property type="entry name" value="NERD"/>
    <property type="match status" value="1"/>
</dbReference>
<evidence type="ECO:0000313" key="3">
    <source>
        <dbReference type="EMBL" id="GAA2202154.1"/>
    </source>
</evidence>
<feature type="domain" description="NERD" evidence="2">
    <location>
        <begin position="52"/>
        <end position="163"/>
    </location>
</feature>
<protein>
    <recommendedName>
        <fullName evidence="2">NERD domain-containing protein</fullName>
    </recommendedName>
</protein>
<keyword evidence="1" id="KW-1133">Transmembrane helix</keyword>
<comment type="caution">
    <text evidence="3">The sequence shown here is derived from an EMBL/GenBank/DDBJ whole genome shotgun (WGS) entry which is preliminary data.</text>
</comment>
<evidence type="ECO:0000256" key="1">
    <source>
        <dbReference type="SAM" id="Phobius"/>
    </source>
</evidence>
<dbReference type="Proteomes" id="UP001500432">
    <property type="component" value="Unassembled WGS sequence"/>
</dbReference>
<keyword evidence="1" id="KW-0812">Transmembrane</keyword>
<accession>A0ABN3BZ53</accession>
<organism evidence="3 4">
    <name type="scientific">Sinomonas flava</name>
    <dbReference type="NCBI Taxonomy" id="496857"/>
    <lineage>
        <taxon>Bacteria</taxon>
        <taxon>Bacillati</taxon>
        <taxon>Actinomycetota</taxon>
        <taxon>Actinomycetes</taxon>
        <taxon>Micrococcales</taxon>
        <taxon>Micrococcaceae</taxon>
        <taxon>Sinomonas</taxon>
    </lineage>
</organism>
<evidence type="ECO:0000313" key="4">
    <source>
        <dbReference type="Proteomes" id="UP001500432"/>
    </source>
</evidence>
<sequence length="261" mass="27733">MDFMTGPLRARVAGQAVMAETLRLQAGTPRRRPLARLFGANPLAPEARSWYTGAVGEMRVAKALAKLGPEWHVLHSLPVGSRGADIDHLVIGPGGVITLNSKNHARKDVWVAGSVLLVNGQHQRYLRNSAHEAKRVAAALTAAVGREVPVRAAVVLVAPRRLTIRRVPEGAAAVTDSQLRRWLTRQPEALTADDAARLAAAAAEPATWGHRQAPADDPSATRMSFGALHSEVMGAQLRRLTWGAGAVLTALGAAAGGVWLR</sequence>
<evidence type="ECO:0000259" key="2">
    <source>
        <dbReference type="PROSITE" id="PS50965"/>
    </source>
</evidence>
<dbReference type="PROSITE" id="PS50965">
    <property type="entry name" value="NERD"/>
    <property type="match status" value="1"/>
</dbReference>
<gene>
    <name evidence="3" type="ORF">GCM10009849_29440</name>
</gene>
<feature type="transmembrane region" description="Helical" evidence="1">
    <location>
        <begin position="240"/>
        <end position="260"/>
    </location>
</feature>